<dbReference type="AlphaFoldDB" id="A0A0V8CSI0"/>
<proteinExistence type="predicted"/>
<evidence type="ECO:0000313" key="6">
    <source>
        <dbReference type="Proteomes" id="UP000053058"/>
    </source>
</evidence>
<feature type="chain" id="PRO_5006891161" evidence="2">
    <location>
        <begin position="27"/>
        <end position="364"/>
    </location>
</feature>
<comment type="caution">
    <text evidence="5">The sequence shown here is derived from an EMBL/GenBank/DDBJ whole genome shotgun (WGS) entry which is preliminary data.</text>
</comment>
<dbReference type="Pfam" id="PF06030">
    <property type="entry name" value="WxLIP_PGBD"/>
    <property type="match status" value="1"/>
</dbReference>
<dbReference type="PATRIC" id="fig|1360.105.peg.1924"/>
<evidence type="ECO:0000313" key="5">
    <source>
        <dbReference type="EMBL" id="KSU04173.1"/>
    </source>
</evidence>
<accession>A0A0V8CSI0</accession>
<evidence type="ECO:0000256" key="1">
    <source>
        <dbReference type="SAM" id="Phobius"/>
    </source>
</evidence>
<organism evidence="5 6">
    <name type="scientific">Lactococcus lactis subsp. lactis</name>
    <name type="common">Streptococcus lactis</name>
    <dbReference type="NCBI Taxonomy" id="1360"/>
    <lineage>
        <taxon>Bacteria</taxon>
        <taxon>Bacillati</taxon>
        <taxon>Bacillota</taxon>
        <taxon>Bacilli</taxon>
        <taxon>Lactobacillales</taxon>
        <taxon>Streptococcaceae</taxon>
        <taxon>Lactococcus</taxon>
    </lineage>
</organism>
<dbReference type="RefSeq" id="WP_058219720.1">
    <property type="nucleotide sequence ID" value="NZ_LKLN01000066.1"/>
</dbReference>
<feature type="domain" description="WxL Interacting Protein peptidoglycan binding" evidence="3">
    <location>
        <begin position="32"/>
        <end position="151"/>
    </location>
</feature>
<dbReference type="EMBL" id="LKLN01000066">
    <property type="protein sequence ID" value="KSU04173.1"/>
    <property type="molecule type" value="Genomic_DNA"/>
</dbReference>
<evidence type="ECO:0000256" key="2">
    <source>
        <dbReference type="SAM" id="SignalP"/>
    </source>
</evidence>
<keyword evidence="1" id="KW-0472">Membrane</keyword>
<dbReference type="InterPro" id="IPR021759">
    <property type="entry name" value="WxLIP_HBD"/>
</dbReference>
<feature type="domain" description="WxL Interacting Protein host binding" evidence="4">
    <location>
        <begin position="159"/>
        <end position="317"/>
    </location>
</feature>
<gene>
    <name evidence="5" type="ORF">KF282_1585</name>
</gene>
<keyword evidence="1" id="KW-0812">Transmembrane</keyword>
<dbReference type="InterPro" id="IPR010317">
    <property type="entry name" value="WxLIP_PGBD"/>
</dbReference>
<reference evidence="6" key="1">
    <citation type="submission" date="2015-10" db="EMBL/GenBank/DDBJ databases">
        <title>Draft Genome Sequences of 11 Lactococcus lactis subspecies cremoris strains.</title>
        <authorList>
            <person name="Wels M."/>
            <person name="Backus L."/>
            <person name="Boekhorst J."/>
            <person name="Dijkstra A."/>
            <person name="Beerthuizen M."/>
            <person name="Kelly W."/>
            <person name="Siezen R."/>
            <person name="Bachmann H."/>
            <person name="Van Hijum S."/>
        </authorList>
    </citation>
    <scope>NUCLEOTIDE SEQUENCE [LARGE SCALE GENOMIC DNA]</scope>
    <source>
        <strain evidence="6">KF282</strain>
    </source>
</reference>
<feature type="transmembrane region" description="Helical" evidence="1">
    <location>
        <begin position="331"/>
        <end position="354"/>
    </location>
</feature>
<dbReference type="Proteomes" id="UP000053058">
    <property type="component" value="Unassembled WGS sequence"/>
</dbReference>
<protein>
    <submittedName>
        <fullName evidence="5">Cell surface protein</fullName>
    </submittedName>
</protein>
<dbReference type="Pfam" id="PF11797">
    <property type="entry name" value="WxLIP_HBD"/>
    <property type="match status" value="1"/>
</dbReference>
<evidence type="ECO:0000259" key="4">
    <source>
        <dbReference type="Pfam" id="PF11797"/>
    </source>
</evidence>
<evidence type="ECO:0000259" key="3">
    <source>
        <dbReference type="Pfam" id="PF06030"/>
    </source>
</evidence>
<keyword evidence="2" id="KW-0732">Signal</keyword>
<name>A0A0V8CSI0_LACLL</name>
<keyword evidence="1" id="KW-1133">Transmembrane helix</keyword>
<sequence>MKKVKLTLAIFISFLLVIGSAHSVWAQEGSDFSVTPLIGENQLGQDLGYFNLLLAPQATQKLSFRLINHSNRALSIKTSFGNAFTTNLGTVSYKAPNHQIEPSLSTDLQKRVTLPSTVSLKSKESIILEAKLTMPKESFQGILAGGFNFEEESTNRHQKENSIQNNYAYTFALIVQNSLAKVAPALSLGKVSTDQINGKQVLLINLTNPSKTYLKQMNLHAVITKTDNSFLKDVYDNSAMEMAPDSSFILALPLSNLGFNDQKGNPLESGHYQLKLLVYGEKSPNGIYQTSLNQQTTNYDDKWELASRFTVPAKQANVSKIKKAEELNLTFNWVIIIEWTIIIFLISTIFYLIFKSLKKHQEKN</sequence>
<feature type="signal peptide" evidence="2">
    <location>
        <begin position="1"/>
        <end position="26"/>
    </location>
</feature>